<keyword evidence="3" id="KW-1185">Reference proteome</keyword>
<reference evidence="2" key="2">
    <citation type="submission" date="2023-05" db="EMBL/GenBank/DDBJ databases">
        <authorList>
            <consortium name="Lawrence Berkeley National Laboratory"/>
            <person name="Steindorff A."/>
            <person name="Hensen N."/>
            <person name="Bonometti L."/>
            <person name="Westerberg I."/>
            <person name="Brannstrom I.O."/>
            <person name="Guillou S."/>
            <person name="Cros-Aarteil S."/>
            <person name="Calhoun S."/>
            <person name="Haridas S."/>
            <person name="Kuo A."/>
            <person name="Mondo S."/>
            <person name="Pangilinan J."/>
            <person name="Riley R."/>
            <person name="Labutti K."/>
            <person name="Andreopoulos B."/>
            <person name="Lipzen A."/>
            <person name="Chen C."/>
            <person name="Yanf M."/>
            <person name="Daum C."/>
            <person name="Ng V."/>
            <person name="Clum A."/>
            <person name="Ohm R."/>
            <person name="Martin F."/>
            <person name="Silar P."/>
            <person name="Natvig D."/>
            <person name="Lalanne C."/>
            <person name="Gautier V."/>
            <person name="Ament-Velasquez S.L."/>
            <person name="Kruys A."/>
            <person name="Hutchinson M.I."/>
            <person name="Powell A.J."/>
            <person name="Barry K."/>
            <person name="Miller A.N."/>
            <person name="Grigoriev I.V."/>
            <person name="Debuchy R."/>
            <person name="Gladieux P."/>
            <person name="Thoren M.H."/>
            <person name="Johannesson H."/>
        </authorList>
    </citation>
    <scope>NUCLEOTIDE SEQUENCE</scope>
    <source>
        <strain evidence="2">CBS 731.68</strain>
    </source>
</reference>
<dbReference type="AlphaFoldDB" id="A0AAN6Z302"/>
<comment type="caution">
    <text evidence="2">The sequence shown here is derived from an EMBL/GenBank/DDBJ whole genome shotgun (WGS) entry which is preliminary data.</text>
</comment>
<evidence type="ECO:0000256" key="1">
    <source>
        <dbReference type="SAM" id="MobiDB-lite"/>
    </source>
</evidence>
<reference evidence="2" key="1">
    <citation type="journal article" date="2023" name="Mol. Phylogenet. Evol.">
        <title>Genome-scale phylogeny and comparative genomics of the fungal order Sordariales.</title>
        <authorList>
            <person name="Hensen N."/>
            <person name="Bonometti L."/>
            <person name="Westerberg I."/>
            <person name="Brannstrom I.O."/>
            <person name="Guillou S."/>
            <person name="Cros-Aarteil S."/>
            <person name="Calhoun S."/>
            <person name="Haridas S."/>
            <person name="Kuo A."/>
            <person name="Mondo S."/>
            <person name="Pangilinan J."/>
            <person name="Riley R."/>
            <person name="LaButti K."/>
            <person name="Andreopoulos B."/>
            <person name="Lipzen A."/>
            <person name="Chen C."/>
            <person name="Yan M."/>
            <person name="Daum C."/>
            <person name="Ng V."/>
            <person name="Clum A."/>
            <person name="Steindorff A."/>
            <person name="Ohm R.A."/>
            <person name="Martin F."/>
            <person name="Silar P."/>
            <person name="Natvig D.O."/>
            <person name="Lalanne C."/>
            <person name="Gautier V."/>
            <person name="Ament-Velasquez S.L."/>
            <person name="Kruys A."/>
            <person name="Hutchinson M.I."/>
            <person name="Powell A.J."/>
            <person name="Barry K."/>
            <person name="Miller A.N."/>
            <person name="Grigoriev I.V."/>
            <person name="Debuchy R."/>
            <person name="Gladieux P."/>
            <person name="Hiltunen Thoren M."/>
            <person name="Johannesson H."/>
        </authorList>
    </citation>
    <scope>NUCLEOTIDE SEQUENCE</scope>
    <source>
        <strain evidence="2">CBS 731.68</strain>
    </source>
</reference>
<dbReference type="GeneID" id="87829845"/>
<dbReference type="Proteomes" id="UP001302602">
    <property type="component" value="Unassembled WGS sequence"/>
</dbReference>
<dbReference type="EMBL" id="MU853229">
    <property type="protein sequence ID" value="KAK4123396.1"/>
    <property type="molecule type" value="Genomic_DNA"/>
</dbReference>
<proteinExistence type="predicted"/>
<dbReference type="RefSeq" id="XP_062647167.1">
    <property type="nucleotide sequence ID" value="XM_062793076.1"/>
</dbReference>
<protein>
    <submittedName>
        <fullName evidence="2">Uncharacterized protein</fullName>
    </submittedName>
</protein>
<accession>A0AAN6Z302</accession>
<evidence type="ECO:0000313" key="3">
    <source>
        <dbReference type="Proteomes" id="UP001302602"/>
    </source>
</evidence>
<feature type="region of interest" description="Disordered" evidence="1">
    <location>
        <begin position="118"/>
        <end position="138"/>
    </location>
</feature>
<name>A0AAN6Z302_9PEZI</name>
<evidence type="ECO:0000313" key="2">
    <source>
        <dbReference type="EMBL" id="KAK4123396.1"/>
    </source>
</evidence>
<sequence>MQTRQMPGWGRRGIYSDALDHHMQTSIAPAWVENRLRKDREGSALFRIRDGLRASELLASPALASSMVCFACLPWLPPAIASCEPVYVHDNGVCDFESSNLLSDCRLRNIQAYKREQRGAWEGAPMQDPSQGDEGRKS</sequence>
<gene>
    <name evidence="2" type="ORF">N657DRAFT_646180</name>
</gene>
<organism evidence="2 3">
    <name type="scientific">Parathielavia appendiculata</name>
    <dbReference type="NCBI Taxonomy" id="2587402"/>
    <lineage>
        <taxon>Eukaryota</taxon>
        <taxon>Fungi</taxon>
        <taxon>Dikarya</taxon>
        <taxon>Ascomycota</taxon>
        <taxon>Pezizomycotina</taxon>
        <taxon>Sordariomycetes</taxon>
        <taxon>Sordariomycetidae</taxon>
        <taxon>Sordariales</taxon>
        <taxon>Chaetomiaceae</taxon>
        <taxon>Parathielavia</taxon>
    </lineage>
</organism>